<reference evidence="2" key="1">
    <citation type="submission" date="2016-11" db="EMBL/GenBank/DDBJ databases">
        <authorList>
            <person name="Varghese N."/>
            <person name="Submissions S."/>
        </authorList>
    </citation>
    <scope>NUCLEOTIDE SEQUENCE [LARGE SCALE GENOMIC DNA]</scope>
    <source>
        <strain evidence="2">DSM 11792</strain>
    </source>
</reference>
<evidence type="ECO:0000313" key="1">
    <source>
        <dbReference type="EMBL" id="SHE74950.1"/>
    </source>
</evidence>
<dbReference type="AlphaFoldDB" id="A0A1M4W1D1"/>
<dbReference type="Proteomes" id="UP000184196">
    <property type="component" value="Unassembled WGS sequence"/>
</dbReference>
<protein>
    <submittedName>
        <fullName evidence="1">Uncharacterized protein</fullName>
    </submittedName>
</protein>
<evidence type="ECO:0000313" key="2">
    <source>
        <dbReference type="Proteomes" id="UP000184196"/>
    </source>
</evidence>
<name>A0A1M4W1D1_9FIRM</name>
<dbReference type="RefSeq" id="WP_027356806.1">
    <property type="nucleotide sequence ID" value="NZ_FQUW01000008.1"/>
</dbReference>
<accession>A0A1M4W1D1</accession>
<dbReference type="EMBL" id="FQUW01000008">
    <property type="protein sequence ID" value="SHE74950.1"/>
    <property type="molecule type" value="Genomic_DNA"/>
</dbReference>
<keyword evidence="2" id="KW-1185">Reference proteome</keyword>
<organism evidence="1 2">
    <name type="scientific">Desulfofundulus australicus DSM 11792</name>
    <dbReference type="NCBI Taxonomy" id="1121425"/>
    <lineage>
        <taxon>Bacteria</taxon>
        <taxon>Bacillati</taxon>
        <taxon>Bacillota</taxon>
        <taxon>Clostridia</taxon>
        <taxon>Eubacteriales</taxon>
        <taxon>Peptococcaceae</taxon>
        <taxon>Desulfofundulus</taxon>
    </lineage>
</organism>
<sequence>MEDLTTGIRAKVRLDFKGVGRPGRLIFGGKSNDKVAEEAREQQVALLRNVPIQGIQIEDVDLSHDIYVVYDEVNNQEVAYAPVILQLTADTLEDLVRFVARDEFRKIEIIAPDSLSLNKQQMERLMFRIYEEFTSYRLHLERKYNMK</sequence>
<gene>
    <name evidence="1" type="ORF">SAMN02745218_00783</name>
</gene>
<proteinExistence type="predicted"/>